<keyword evidence="2 7" id="KW-0813">Transport</keyword>
<dbReference type="AlphaFoldDB" id="A0A1H7L2F1"/>
<feature type="transmembrane region" description="Helical" evidence="7">
    <location>
        <begin position="158"/>
        <end position="182"/>
    </location>
</feature>
<dbReference type="GO" id="GO:0005886">
    <property type="term" value="C:plasma membrane"/>
    <property type="evidence" value="ECO:0007669"/>
    <property type="project" value="UniProtKB-SubCell"/>
</dbReference>
<evidence type="ECO:0000256" key="7">
    <source>
        <dbReference type="RuleBase" id="RU363032"/>
    </source>
</evidence>
<dbReference type="PANTHER" id="PTHR30193">
    <property type="entry name" value="ABC TRANSPORTER PERMEASE PROTEIN"/>
    <property type="match status" value="1"/>
</dbReference>
<dbReference type="Proteomes" id="UP000198953">
    <property type="component" value="Unassembled WGS sequence"/>
</dbReference>
<dbReference type="CDD" id="cd06261">
    <property type="entry name" value="TM_PBP2"/>
    <property type="match status" value="1"/>
</dbReference>
<dbReference type="InterPro" id="IPR000515">
    <property type="entry name" value="MetI-like"/>
</dbReference>
<dbReference type="GO" id="GO:0055085">
    <property type="term" value="P:transmembrane transport"/>
    <property type="evidence" value="ECO:0007669"/>
    <property type="project" value="InterPro"/>
</dbReference>
<evidence type="ECO:0000256" key="3">
    <source>
        <dbReference type="ARBA" id="ARBA00022475"/>
    </source>
</evidence>
<keyword evidence="5 7" id="KW-1133">Transmembrane helix</keyword>
<dbReference type="SUPFAM" id="SSF161098">
    <property type="entry name" value="MetI-like"/>
    <property type="match status" value="1"/>
</dbReference>
<evidence type="ECO:0000259" key="8">
    <source>
        <dbReference type="PROSITE" id="PS50928"/>
    </source>
</evidence>
<feature type="transmembrane region" description="Helical" evidence="7">
    <location>
        <begin position="263"/>
        <end position="287"/>
    </location>
</feature>
<proteinExistence type="inferred from homology"/>
<dbReference type="PANTHER" id="PTHR30193:SF37">
    <property type="entry name" value="INNER MEMBRANE ABC TRANSPORTER PERMEASE PROTEIN YCJO"/>
    <property type="match status" value="1"/>
</dbReference>
<keyword evidence="6 7" id="KW-0472">Membrane</keyword>
<comment type="similarity">
    <text evidence="7">Belongs to the binding-protein-dependent transport system permease family.</text>
</comment>
<comment type="subcellular location">
    <subcellularLocation>
        <location evidence="1 7">Cell membrane</location>
        <topology evidence="1 7">Multi-pass membrane protein</topology>
    </subcellularLocation>
</comment>
<evidence type="ECO:0000256" key="4">
    <source>
        <dbReference type="ARBA" id="ARBA00022692"/>
    </source>
</evidence>
<name>A0A1H7L2F1_9ACTN</name>
<feature type="domain" description="ABC transmembrane type-1" evidence="8">
    <location>
        <begin position="68"/>
        <end position="284"/>
    </location>
</feature>
<feature type="transmembrane region" description="Helical" evidence="7">
    <location>
        <begin position="218"/>
        <end position="237"/>
    </location>
</feature>
<reference evidence="9 10" key="1">
    <citation type="submission" date="2016-10" db="EMBL/GenBank/DDBJ databases">
        <authorList>
            <person name="de Groot N.N."/>
        </authorList>
    </citation>
    <scope>NUCLEOTIDE SEQUENCE [LARGE SCALE GENOMIC DNA]</scope>
    <source>
        <strain evidence="9 10">DSM 43357</strain>
    </source>
</reference>
<sequence>MGALLTRWRTVVWVLPAVLLLLVFVYYPIADNLRLSLFSWNAFSPEPRFVGLDNYAEAFGDPVFWRALLNNVAYAVVSLVCQAGVSLVLAALLEELVGRRLRGLLRTLYFIPAATSITVAGVLFSFLYNPRYGLVNEALQAVGLGHLARAWLGEEGSAIWSVIAMSQWQGIGYTAVLFVVAIQRIPREFFEAARVDGAGPVRTFFSVTLPMVREMTTLVVILTISGAFLVFNEVMVMTSGGPDNSSQVLGTWLYHQAFFEDDMGYAAAVATVVFVVTFAIAALQLALSRRRRDDA</sequence>
<protein>
    <submittedName>
        <fullName evidence="9">Raffinose/stachyose/melibiose transport system permease protein</fullName>
    </submittedName>
</protein>
<keyword evidence="3" id="KW-1003">Cell membrane</keyword>
<gene>
    <name evidence="9" type="ORF">SAMN05660976_01441</name>
</gene>
<accession>A0A1H7L2F1</accession>
<dbReference type="InterPro" id="IPR035906">
    <property type="entry name" value="MetI-like_sf"/>
</dbReference>
<dbReference type="STRING" id="46177.SAMN05660976_01441"/>
<dbReference type="Pfam" id="PF00528">
    <property type="entry name" value="BPD_transp_1"/>
    <property type="match status" value="1"/>
</dbReference>
<feature type="transmembrane region" description="Helical" evidence="7">
    <location>
        <begin position="12"/>
        <end position="30"/>
    </location>
</feature>
<evidence type="ECO:0000256" key="1">
    <source>
        <dbReference type="ARBA" id="ARBA00004651"/>
    </source>
</evidence>
<dbReference type="PROSITE" id="PS50928">
    <property type="entry name" value="ABC_TM1"/>
    <property type="match status" value="1"/>
</dbReference>
<feature type="transmembrane region" description="Helical" evidence="7">
    <location>
        <begin position="72"/>
        <end position="93"/>
    </location>
</feature>
<dbReference type="InterPro" id="IPR051393">
    <property type="entry name" value="ABC_transporter_permease"/>
</dbReference>
<dbReference type="RefSeq" id="WP_218153909.1">
    <property type="nucleotide sequence ID" value="NZ_FOBF01000003.1"/>
</dbReference>
<evidence type="ECO:0000313" key="10">
    <source>
        <dbReference type="Proteomes" id="UP000198953"/>
    </source>
</evidence>
<keyword evidence="10" id="KW-1185">Reference proteome</keyword>
<evidence type="ECO:0000256" key="5">
    <source>
        <dbReference type="ARBA" id="ARBA00022989"/>
    </source>
</evidence>
<dbReference type="Gene3D" id="1.10.3720.10">
    <property type="entry name" value="MetI-like"/>
    <property type="match status" value="1"/>
</dbReference>
<evidence type="ECO:0000256" key="2">
    <source>
        <dbReference type="ARBA" id="ARBA00022448"/>
    </source>
</evidence>
<organism evidence="9 10">
    <name type="scientific">Nonomuraea pusilla</name>
    <dbReference type="NCBI Taxonomy" id="46177"/>
    <lineage>
        <taxon>Bacteria</taxon>
        <taxon>Bacillati</taxon>
        <taxon>Actinomycetota</taxon>
        <taxon>Actinomycetes</taxon>
        <taxon>Streptosporangiales</taxon>
        <taxon>Streptosporangiaceae</taxon>
        <taxon>Nonomuraea</taxon>
    </lineage>
</organism>
<keyword evidence="4 7" id="KW-0812">Transmembrane</keyword>
<dbReference type="EMBL" id="FOBF01000003">
    <property type="protein sequence ID" value="SEK93201.1"/>
    <property type="molecule type" value="Genomic_DNA"/>
</dbReference>
<feature type="transmembrane region" description="Helical" evidence="7">
    <location>
        <begin position="105"/>
        <end position="128"/>
    </location>
</feature>
<evidence type="ECO:0000256" key="6">
    <source>
        <dbReference type="ARBA" id="ARBA00023136"/>
    </source>
</evidence>
<evidence type="ECO:0000313" key="9">
    <source>
        <dbReference type="EMBL" id="SEK93201.1"/>
    </source>
</evidence>